<protein>
    <submittedName>
        <fullName evidence="1">Uncharacterized protein</fullName>
    </submittedName>
</protein>
<dbReference type="EMBL" id="CM046400">
    <property type="protein sequence ID" value="KAI8525074.1"/>
    <property type="molecule type" value="Genomic_DNA"/>
</dbReference>
<name>A0ACC0L8N8_RHOML</name>
<evidence type="ECO:0000313" key="1">
    <source>
        <dbReference type="EMBL" id="KAI8525074.1"/>
    </source>
</evidence>
<gene>
    <name evidence="1" type="ORF">RHMOL_Rhmol13G0199500</name>
</gene>
<evidence type="ECO:0000313" key="2">
    <source>
        <dbReference type="Proteomes" id="UP001062846"/>
    </source>
</evidence>
<reference evidence="1" key="1">
    <citation type="submission" date="2022-02" db="EMBL/GenBank/DDBJ databases">
        <title>Plant Genome Project.</title>
        <authorList>
            <person name="Zhang R.-G."/>
        </authorList>
    </citation>
    <scope>NUCLEOTIDE SEQUENCE</scope>
    <source>
        <strain evidence="1">AT1</strain>
    </source>
</reference>
<dbReference type="Proteomes" id="UP001062846">
    <property type="component" value="Chromosome 13"/>
</dbReference>
<sequence>MEDSGSEEDQLANQTTEDTESAAKRLKTSDGTHIPYESASTTPCGCDGAAENSLSAMERILGYSFRNKDLLQEALTHSSWPYSRSYERLEFVGDAIICVTFSMFVYHTYPDLEPGQLSRIRAANISTEKLARLAVRHGFHQYIRINAPAVEAKIEEFALKVRHDDAVTYGDRLKAPKLLADLVESIAAAIFVDCGCDLKEFWLIFRSILEPIAMLEDLKQQPQPVSVLYELCQKQGKQVEIKYRKNDSENTACVFVDGEFVACGYSCQKDSAKIDAAKQAVSKLTETANGKEMMKGIIASTYSSQKDIPRNDVKEAMNKMTETVDDKSLLNRIPLVLNHVGEIEVAKQKLNQFCEKKQLAKPTYRVEKESGPAHEKRFICSVQVEIGSEPYAVSGKDKPRVKEAENSAASTMLQILRRHLIYSDKV</sequence>
<comment type="caution">
    <text evidence="1">The sequence shown here is derived from an EMBL/GenBank/DDBJ whole genome shotgun (WGS) entry which is preliminary data.</text>
</comment>
<accession>A0ACC0L8N8</accession>
<proteinExistence type="predicted"/>
<keyword evidence="2" id="KW-1185">Reference proteome</keyword>
<organism evidence="1 2">
    <name type="scientific">Rhododendron molle</name>
    <name type="common">Chinese azalea</name>
    <name type="synonym">Azalea mollis</name>
    <dbReference type="NCBI Taxonomy" id="49168"/>
    <lineage>
        <taxon>Eukaryota</taxon>
        <taxon>Viridiplantae</taxon>
        <taxon>Streptophyta</taxon>
        <taxon>Embryophyta</taxon>
        <taxon>Tracheophyta</taxon>
        <taxon>Spermatophyta</taxon>
        <taxon>Magnoliopsida</taxon>
        <taxon>eudicotyledons</taxon>
        <taxon>Gunneridae</taxon>
        <taxon>Pentapetalae</taxon>
        <taxon>asterids</taxon>
        <taxon>Ericales</taxon>
        <taxon>Ericaceae</taxon>
        <taxon>Ericoideae</taxon>
        <taxon>Rhodoreae</taxon>
        <taxon>Rhododendron</taxon>
    </lineage>
</organism>